<dbReference type="InterPro" id="IPR023214">
    <property type="entry name" value="HAD_sf"/>
</dbReference>
<dbReference type="InterPro" id="IPR050324">
    <property type="entry name" value="CDP-alcohol_PTase-I"/>
</dbReference>
<dbReference type="NCBIfam" id="TIGR01460">
    <property type="entry name" value="HAD-SF-IIA"/>
    <property type="match status" value="1"/>
</dbReference>
<protein>
    <recommendedName>
        <fullName evidence="2">Haloacid dehalogenase-like hydrolase domain-containing 5</fullName>
    </recommendedName>
</protein>
<dbReference type="Gene3D" id="3.40.50.1000">
    <property type="entry name" value="HAD superfamily/HAD-like"/>
    <property type="match status" value="2"/>
</dbReference>
<dbReference type="OrthoDB" id="10251048at2759"/>
<dbReference type="AlphaFoldDB" id="A0A7R9A8V1"/>
<accession>A0A7R9A8V1</accession>
<organism evidence="3">
    <name type="scientific">Darwinula stevensoni</name>
    <dbReference type="NCBI Taxonomy" id="69355"/>
    <lineage>
        <taxon>Eukaryota</taxon>
        <taxon>Metazoa</taxon>
        <taxon>Ecdysozoa</taxon>
        <taxon>Arthropoda</taxon>
        <taxon>Crustacea</taxon>
        <taxon>Oligostraca</taxon>
        <taxon>Ostracoda</taxon>
        <taxon>Podocopa</taxon>
        <taxon>Podocopida</taxon>
        <taxon>Darwinulocopina</taxon>
        <taxon>Darwinuloidea</taxon>
        <taxon>Darwinulidae</taxon>
        <taxon>Darwinula</taxon>
    </lineage>
</organism>
<keyword evidence="1" id="KW-0732">Signal</keyword>
<name>A0A7R9A8V1_9CRUS</name>
<dbReference type="EMBL" id="LR901916">
    <property type="protein sequence ID" value="CAD7249618.1"/>
    <property type="molecule type" value="Genomic_DNA"/>
</dbReference>
<evidence type="ECO:0000256" key="1">
    <source>
        <dbReference type="ARBA" id="ARBA00022729"/>
    </source>
</evidence>
<dbReference type="Pfam" id="PF13344">
    <property type="entry name" value="Hydrolase_6"/>
    <property type="match status" value="1"/>
</dbReference>
<dbReference type="PANTHER" id="PTHR14269:SF4">
    <property type="entry name" value="CAT EYE SYNDROME CRITICAL REGION PROTEIN 5"/>
    <property type="match status" value="1"/>
</dbReference>
<sequence>VSACPPHIQGRKIPFGLMFDIDGVLVRGKKVLSYALEAFSLLVDSNKNFLVPTVFVTNAGNTLRHQKAESLSSWLNVPINADQVIMSHSPLRLYREFHNKKVLITGQGPVKEVAANVGFNNVVTVDDLRSSFPLLDAVDQRRRIRAPCNFGEYYTPIEGVVLFGDPVRWETCLQLIIDILMTDGKPYKGLKSIPYPHLPIIACNMDLHWMAEAPLPRFGHGAFMVCLESLYKKITGKDLIYTALVGKPSEVTFHYAAKMVTRQAERIGVLPKGGIQRLYVIGDNVNTDVFGGNLYNQYVMNVKTQGNNGYEQPGLEVEDFQLPDHCYSILVETGVYGDHSVDSHSHSPRDFVTLSERLRKPSFITENVLRAVELVLHRECLDLGISMRSNVDCCS</sequence>
<dbReference type="EMBL" id="CAJPEV010002399">
    <property type="protein sequence ID" value="CAG0896759.1"/>
    <property type="molecule type" value="Genomic_DNA"/>
</dbReference>
<dbReference type="InterPro" id="IPR006357">
    <property type="entry name" value="HAD-SF_hydro_IIA"/>
</dbReference>
<dbReference type="SUPFAM" id="SSF56784">
    <property type="entry name" value="HAD-like"/>
    <property type="match status" value="1"/>
</dbReference>
<dbReference type="InterPro" id="IPR036412">
    <property type="entry name" value="HAD-like_sf"/>
</dbReference>
<keyword evidence="4" id="KW-1185">Reference proteome</keyword>
<dbReference type="InterPro" id="IPR006353">
    <property type="entry name" value="HAD-SF_hydro_IIA_CECR5"/>
</dbReference>
<dbReference type="PANTHER" id="PTHR14269">
    <property type="entry name" value="CDP-DIACYLGLYCEROL--GLYCEROL-3-PHOSPHATE 3-PHOSPHATIDYLTRANSFERASE-RELATED"/>
    <property type="match status" value="1"/>
</dbReference>
<gene>
    <name evidence="3" type="ORF">DSTB1V02_LOCUS9407</name>
</gene>
<feature type="non-terminal residue" evidence="3">
    <location>
        <position position="1"/>
    </location>
</feature>
<evidence type="ECO:0000313" key="4">
    <source>
        <dbReference type="Proteomes" id="UP000677054"/>
    </source>
</evidence>
<evidence type="ECO:0000313" key="3">
    <source>
        <dbReference type="EMBL" id="CAD7249618.1"/>
    </source>
</evidence>
<proteinExistence type="predicted"/>
<dbReference type="GO" id="GO:0046474">
    <property type="term" value="P:glycerophospholipid biosynthetic process"/>
    <property type="evidence" value="ECO:0007669"/>
    <property type="project" value="TreeGrafter"/>
</dbReference>
<dbReference type="GO" id="GO:0005739">
    <property type="term" value="C:mitochondrion"/>
    <property type="evidence" value="ECO:0007669"/>
    <property type="project" value="TreeGrafter"/>
</dbReference>
<dbReference type="FunFam" id="3.40.50.1000:FF:000081">
    <property type="entry name" value="Haloacid dehalogenase like hydrolase domain containing 5"/>
    <property type="match status" value="1"/>
</dbReference>
<evidence type="ECO:0000256" key="2">
    <source>
        <dbReference type="ARBA" id="ARBA00069384"/>
    </source>
</evidence>
<reference evidence="3" key="1">
    <citation type="submission" date="2020-11" db="EMBL/GenBank/DDBJ databases">
        <authorList>
            <person name="Tran Van P."/>
        </authorList>
    </citation>
    <scope>NUCLEOTIDE SEQUENCE</scope>
</reference>
<dbReference type="NCBIfam" id="TIGR01456">
    <property type="entry name" value="CECR5"/>
    <property type="match status" value="1"/>
</dbReference>
<dbReference type="Proteomes" id="UP000677054">
    <property type="component" value="Unassembled WGS sequence"/>
</dbReference>